<dbReference type="InterPro" id="IPR006691">
    <property type="entry name" value="GyrA/parC_rep"/>
</dbReference>
<evidence type="ECO:0000256" key="3">
    <source>
        <dbReference type="ARBA" id="ARBA00023029"/>
    </source>
</evidence>
<dbReference type="Gene3D" id="1.10.268.10">
    <property type="entry name" value="Topoisomerase, domain 3"/>
    <property type="match status" value="1"/>
</dbReference>
<gene>
    <name evidence="7 10" type="primary">parC</name>
    <name evidence="10" type="ORF">ACFSM5_05725</name>
</gene>
<keyword evidence="11" id="KW-1185">Reference proteome</keyword>
<dbReference type="EC" id="5.6.2.2" evidence="7"/>
<keyword evidence="4 7" id="KW-0238">DNA-binding</keyword>
<comment type="function">
    <text evidence="7">Topoisomerase IV is essential for chromosome segregation. It relaxes supercoiled DNA. Performs the decatenation events required during the replication of a circular DNA molecule.</text>
</comment>
<comment type="subunit">
    <text evidence="7">Heterotetramer composed of ParC and ParE.</text>
</comment>
<dbReference type="InterPro" id="IPR035516">
    <property type="entry name" value="Gyrase/topoIV_suA_C"/>
</dbReference>
<accession>A0ABW5DPC7</accession>
<dbReference type="Pfam" id="PF03989">
    <property type="entry name" value="DNA_gyraseA_C"/>
    <property type="match status" value="2"/>
</dbReference>
<sequence>MTDISAADLRDTPLTTALSERYLSYALSTIMARSLPDVRDGLKPVHRRLLFAMRELGLDPRSGYKKAARVVGDVIGKFHPHGDIAVYEALVRLAQDFAVRYPLVDGQGNFGNIDGDSAAAMRYTEARLTEVAQLLLEGLDENAVDMRRTYDGELEEPVVMPSAFPNLLANGATGIAVGMATNIPPHNAYELSLALRQLIADRDTPVAALLTHVQGPDFPTGGIIVDGPDVIRQAYETGRGSFRTRARWEEEKLKNGLWQIVITEIPYQVAKSRLIERIADLLNEKKLTLLGDVRDESTELVRVVLEPKSRNVDPAILMESLFKQTDLESRFSMNLNVLDRDGIPRVMSLKDALVAFLDHRHEVLIRRSEFRKEQIERRLEILKGYLIAYLNIDEIIRIIREEDEPKTFMMEAFSLTEIQAEAILNMRLRSLRRLEEITIKREFDQLSAELAELVGLLGDASQRWKAIDGEIVEMGLKFGPETALGKRRTTFAEAMSFTDVPVEALIEREPITVICSDKGWARAVKGHDVDPNEIKYKDGDGPRFLLKAETTDKLLIFATDGKFYTLAADKLPRGRGFGEPLRLSIDLPNDQDMLTLQVHKPGGRLLVAANDGKGFIVKEEDAVAQTRSGKQVMVGREDAKPVFCVPATHSHLAVIGENRKILIMPTEEVPEMTRGQGVMLQKYKDGGLSDVRFMDPAEGLSFPFGGRVRTVADLSPWLGKRASSGRLAPVGFPRNNKFAKE</sequence>
<evidence type="ECO:0000313" key="10">
    <source>
        <dbReference type="EMBL" id="MFD2262380.1"/>
    </source>
</evidence>
<dbReference type="InterPro" id="IPR005742">
    <property type="entry name" value="TopoIV_A_Gneg"/>
</dbReference>
<dbReference type="InterPro" id="IPR013757">
    <property type="entry name" value="Topo_IIA_A_a_sf"/>
</dbReference>
<evidence type="ECO:0000313" key="11">
    <source>
        <dbReference type="Proteomes" id="UP001597295"/>
    </source>
</evidence>
<dbReference type="NCBIfam" id="NF004044">
    <property type="entry name" value="PRK05561.1"/>
    <property type="match status" value="1"/>
</dbReference>
<dbReference type="InterPro" id="IPR002205">
    <property type="entry name" value="Topo_IIA_dom_A"/>
</dbReference>
<evidence type="ECO:0000256" key="1">
    <source>
        <dbReference type="ARBA" id="ARBA00000185"/>
    </source>
</evidence>
<dbReference type="RefSeq" id="WP_379875330.1">
    <property type="nucleotide sequence ID" value="NZ_JBHUIP010000004.1"/>
</dbReference>
<dbReference type="PANTHER" id="PTHR43493">
    <property type="entry name" value="DNA GYRASE/TOPOISOMERASE SUBUNIT A"/>
    <property type="match status" value="1"/>
</dbReference>
<feature type="domain" description="Topo IIA-type catalytic" evidence="9">
    <location>
        <begin position="35"/>
        <end position="505"/>
    </location>
</feature>
<reference evidence="11" key="1">
    <citation type="journal article" date="2019" name="Int. J. Syst. Evol. Microbiol.">
        <title>The Global Catalogue of Microorganisms (GCM) 10K type strain sequencing project: providing services to taxonomists for standard genome sequencing and annotation.</title>
        <authorList>
            <consortium name="The Broad Institute Genomics Platform"/>
            <consortium name="The Broad Institute Genome Sequencing Center for Infectious Disease"/>
            <person name="Wu L."/>
            <person name="Ma J."/>
        </authorList>
    </citation>
    <scope>NUCLEOTIDE SEQUENCE [LARGE SCALE GENOMIC DNA]</scope>
    <source>
        <strain evidence="11">CGMCC 1.19062</strain>
    </source>
</reference>
<dbReference type="GO" id="GO:0003918">
    <property type="term" value="F:DNA topoisomerase type II (double strand cut, ATP-hydrolyzing) activity"/>
    <property type="evidence" value="ECO:0007669"/>
    <property type="project" value="UniProtKB-EC"/>
</dbReference>
<evidence type="ECO:0000256" key="8">
    <source>
        <dbReference type="PROSITE-ProRule" id="PRU01384"/>
    </source>
</evidence>
<keyword evidence="2 7" id="KW-1003">Cell membrane</keyword>
<evidence type="ECO:0000256" key="6">
    <source>
        <dbReference type="ARBA" id="ARBA00023235"/>
    </source>
</evidence>
<dbReference type="SUPFAM" id="SSF101904">
    <property type="entry name" value="GyrA/ParC C-terminal domain-like"/>
    <property type="match status" value="1"/>
</dbReference>
<dbReference type="SMART" id="SM00434">
    <property type="entry name" value="TOP4c"/>
    <property type="match status" value="1"/>
</dbReference>
<dbReference type="Gene3D" id="3.90.199.10">
    <property type="entry name" value="Topoisomerase II, domain 5"/>
    <property type="match status" value="1"/>
</dbReference>
<dbReference type="PROSITE" id="PS52040">
    <property type="entry name" value="TOPO_IIA"/>
    <property type="match status" value="1"/>
</dbReference>
<dbReference type="Proteomes" id="UP001597295">
    <property type="component" value="Unassembled WGS sequence"/>
</dbReference>
<protein>
    <recommendedName>
        <fullName evidence="7">DNA topoisomerase 4 subunit A</fullName>
        <ecNumber evidence="7">5.6.2.2</ecNumber>
    </recommendedName>
    <alternativeName>
        <fullName evidence="7">Topoisomerase IV subunit A</fullName>
    </alternativeName>
</protein>
<feature type="site" description="Interaction with DNA" evidence="7">
    <location>
        <position position="79"/>
    </location>
</feature>
<evidence type="ECO:0000259" key="9">
    <source>
        <dbReference type="PROSITE" id="PS52040"/>
    </source>
</evidence>
<keyword evidence="5 7" id="KW-0472">Membrane</keyword>
<evidence type="ECO:0000256" key="4">
    <source>
        <dbReference type="ARBA" id="ARBA00023125"/>
    </source>
</evidence>
<comment type="subcellular location">
    <subcellularLocation>
        <location evidence="7">Cell membrane</location>
        <topology evidence="7">Peripheral membrane protein</topology>
    </subcellularLocation>
</comment>
<dbReference type="Gene3D" id="3.30.1360.40">
    <property type="match status" value="1"/>
</dbReference>
<dbReference type="HAMAP" id="MF_00936">
    <property type="entry name" value="ParC_type1"/>
    <property type="match status" value="1"/>
</dbReference>
<organism evidence="10 11">
    <name type="scientific">Lacibacterium aquatile</name>
    <dbReference type="NCBI Taxonomy" id="1168082"/>
    <lineage>
        <taxon>Bacteria</taxon>
        <taxon>Pseudomonadati</taxon>
        <taxon>Pseudomonadota</taxon>
        <taxon>Alphaproteobacteria</taxon>
        <taxon>Rhodospirillales</taxon>
        <taxon>Rhodospirillaceae</taxon>
    </lineage>
</organism>
<dbReference type="CDD" id="cd00187">
    <property type="entry name" value="TOP4c"/>
    <property type="match status" value="1"/>
</dbReference>
<comment type="similarity">
    <text evidence="7">Belongs to the type II topoisomerase GyrA/ParC subunit family. ParC type 1 subfamily.</text>
</comment>
<feature type="site" description="Transition state stabilizer" evidence="7">
    <location>
        <position position="122"/>
    </location>
</feature>
<comment type="catalytic activity">
    <reaction evidence="1 7 8">
        <text>ATP-dependent breakage, passage and rejoining of double-stranded DNA.</text>
        <dbReference type="EC" id="5.6.2.2"/>
    </reaction>
</comment>
<dbReference type="EMBL" id="JBHUIP010000004">
    <property type="protein sequence ID" value="MFD2262380.1"/>
    <property type="molecule type" value="Genomic_DNA"/>
</dbReference>
<feature type="active site" description="O-(5'-phospho-DNA)-tyrosine intermediate" evidence="7 8">
    <location>
        <position position="123"/>
    </location>
</feature>
<dbReference type="SUPFAM" id="SSF56719">
    <property type="entry name" value="Type II DNA topoisomerase"/>
    <property type="match status" value="1"/>
</dbReference>
<comment type="caution">
    <text evidence="10">The sequence shown here is derived from an EMBL/GenBank/DDBJ whole genome shotgun (WGS) entry which is preliminary data.</text>
</comment>
<evidence type="ECO:0000256" key="7">
    <source>
        <dbReference type="HAMAP-Rule" id="MF_00936"/>
    </source>
</evidence>
<dbReference type="Pfam" id="PF00521">
    <property type="entry name" value="DNA_topoisoIV"/>
    <property type="match status" value="1"/>
</dbReference>
<keyword evidence="3 7" id="KW-0799">Topoisomerase</keyword>
<evidence type="ECO:0000256" key="2">
    <source>
        <dbReference type="ARBA" id="ARBA00022475"/>
    </source>
</evidence>
<dbReference type="PANTHER" id="PTHR43493:SF1">
    <property type="entry name" value="DNA TOPOISOMERASE 4 SUBUNIT A"/>
    <property type="match status" value="1"/>
</dbReference>
<feature type="site" description="Interaction with DNA" evidence="7">
    <location>
        <position position="43"/>
    </location>
</feature>
<dbReference type="InterPro" id="IPR013758">
    <property type="entry name" value="Topo_IIA_A/C_ab"/>
</dbReference>
<dbReference type="Gene3D" id="2.120.10.90">
    <property type="entry name" value="DNA gyrase/topoisomerase IV, subunit A, C-terminal"/>
    <property type="match status" value="1"/>
</dbReference>
<name>A0ABW5DPC7_9PROT</name>
<keyword evidence="6 7" id="KW-0413">Isomerase</keyword>
<dbReference type="InterPro" id="IPR013760">
    <property type="entry name" value="Topo_IIA-like_dom_sf"/>
</dbReference>
<dbReference type="InterPro" id="IPR050220">
    <property type="entry name" value="Type_II_DNA_Topoisomerases"/>
</dbReference>
<feature type="site" description="Interaction with DNA" evidence="7">
    <location>
        <position position="81"/>
    </location>
</feature>
<dbReference type="NCBIfam" id="TIGR01062">
    <property type="entry name" value="parC_Gneg"/>
    <property type="match status" value="1"/>
</dbReference>
<evidence type="ECO:0000256" key="5">
    <source>
        <dbReference type="ARBA" id="ARBA00023136"/>
    </source>
</evidence>
<proteinExistence type="inferred from homology"/>